<comment type="pathway">
    <text evidence="8 9">Amino-acid biosynthesis; D-alanine biosynthesis; D-alanine from L-alanine: step 1/1.</text>
</comment>
<evidence type="ECO:0000256" key="1">
    <source>
        <dbReference type="ARBA" id="ARBA00000316"/>
    </source>
</evidence>
<dbReference type="InterPro" id="IPR000821">
    <property type="entry name" value="Ala_racemase"/>
</dbReference>
<dbReference type="GO" id="GO:0005829">
    <property type="term" value="C:cytosol"/>
    <property type="evidence" value="ECO:0007669"/>
    <property type="project" value="TreeGrafter"/>
</dbReference>
<evidence type="ECO:0000256" key="8">
    <source>
        <dbReference type="ARBA" id="ARBA00037912"/>
    </source>
</evidence>
<evidence type="ECO:0000259" key="12">
    <source>
        <dbReference type="SMART" id="SM01005"/>
    </source>
</evidence>
<dbReference type="EC" id="5.1.1.1" evidence="5 9"/>
<evidence type="ECO:0000256" key="2">
    <source>
        <dbReference type="ARBA" id="ARBA00001933"/>
    </source>
</evidence>
<evidence type="ECO:0000313" key="14">
    <source>
        <dbReference type="Proteomes" id="UP001302316"/>
    </source>
</evidence>
<dbReference type="AlphaFoldDB" id="A0AAP6JCZ1"/>
<dbReference type="Proteomes" id="UP001302316">
    <property type="component" value="Unassembled WGS sequence"/>
</dbReference>
<feature type="binding site" evidence="9 11">
    <location>
        <position position="128"/>
    </location>
    <ligand>
        <name>substrate</name>
    </ligand>
</feature>
<comment type="cofactor">
    <cofactor evidence="2 9 10">
        <name>pyridoxal 5'-phosphate</name>
        <dbReference type="ChEBI" id="CHEBI:597326"/>
    </cofactor>
</comment>
<accession>A0AAP6JCZ1</accession>
<evidence type="ECO:0000256" key="5">
    <source>
        <dbReference type="ARBA" id="ARBA00013089"/>
    </source>
</evidence>
<feature type="binding site" evidence="9 11">
    <location>
        <position position="302"/>
    </location>
    <ligand>
        <name>substrate</name>
    </ligand>
</feature>
<keyword evidence="14" id="KW-1185">Reference proteome</keyword>
<dbReference type="InterPro" id="IPR001608">
    <property type="entry name" value="Ala_racemase_N"/>
</dbReference>
<dbReference type="InterPro" id="IPR011079">
    <property type="entry name" value="Ala_racemase_C"/>
</dbReference>
<dbReference type="CDD" id="cd06827">
    <property type="entry name" value="PLPDE_III_AR_proteobact"/>
    <property type="match status" value="1"/>
</dbReference>
<dbReference type="Gene3D" id="2.40.37.10">
    <property type="entry name" value="Lyase, Ornithine Decarboxylase, Chain A, domain 1"/>
    <property type="match status" value="1"/>
</dbReference>
<evidence type="ECO:0000256" key="11">
    <source>
        <dbReference type="PIRSR" id="PIRSR600821-52"/>
    </source>
</evidence>
<comment type="pathway">
    <text evidence="3">Cell wall biogenesis; peptidoglycan biosynthesis.</text>
</comment>
<feature type="active site" description="Proton acceptor; specific for L-alanine" evidence="9">
    <location>
        <position position="254"/>
    </location>
</feature>
<dbReference type="Pfam" id="PF01168">
    <property type="entry name" value="Ala_racemase_N"/>
    <property type="match status" value="1"/>
</dbReference>
<dbReference type="GO" id="GO:0008784">
    <property type="term" value="F:alanine racemase activity"/>
    <property type="evidence" value="ECO:0007669"/>
    <property type="project" value="UniProtKB-UniRule"/>
</dbReference>
<dbReference type="FunFam" id="2.40.37.10:FF:000002">
    <property type="entry name" value="Alanine racemase"/>
    <property type="match status" value="1"/>
</dbReference>
<gene>
    <name evidence="13" type="primary">alr</name>
    <name evidence="13" type="ORF">VCB98_02345</name>
</gene>
<evidence type="ECO:0000256" key="10">
    <source>
        <dbReference type="PIRSR" id="PIRSR600821-50"/>
    </source>
</evidence>
<dbReference type="PANTHER" id="PTHR30511:SF4">
    <property type="entry name" value="ALANINE RACEMASE, BIOSYNTHETIC"/>
    <property type="match status" value="1"/>
</dbReference>
<proteinExistence type="inferred from homology"/>
<dbReference type="SMART" id="SM01005">
    <property type="entry name" value="Ala_racemase_C"/>
    <property type="match status" value="1"/>
</dbReference>
<evidence type="ECO:0000256" key="9">
    <source>
        <dbReference type="HAMAP-Rule" id="MF_01201"/>
    </source>
</evidence>
<dbReference type="PROSITE" id="PS00395">
    <property type="entry name" value="ALANINE_RACEMASE"/>
    <property type="match status" value="1"/>
</dbReference>
<feature type="active site" description="Proton acceptor; specific for D-alanine" evidence="9">
    <location>
        <position position="35"/>
    </location>
</feature>
<keyword evidence="7 9" id="KW-0413">Isomerase</keyword>
<feature type="modified residue" description="N6-(pyridoxal phosphate)lysine" evidence="9 10">
    <location>
        <position position="35"/>
    </location>
</feature>
<dbReference type="SUPFAM" id="SSF50621">
    <property type="entry name" value="Alanine racemase C-terminal domain-like"/>
    <property type="match status" value="1"/>
</dbReference>
<feature type="domain" description="Alanine racemase C-terminal" evidence="12">
    <location>
        <begin position="233"/>
        <end position="357"/>
    </location>
</feature>
<dbReference type="GO" id="GO:0030170">
    <property type="term" value="F:pyridoxal phosphate binding"/>
    <property type="evidence" value="ECO:0007669"/>
    <property type="project" value="UniProtKB-UniRule"/>
</dbReference>
<comment type="catalytic activity">
    <reaction evidence="1 9">
        <text>L-alanine = D-alanine</text>
        <dbReference type="Rhea" id="RHEA:20249"/>
        <dbReference type="ChEBI" id="CHEBI:57416"/>
        <dbReference type="ChEBI" id="CHEBI:57972"/>
        <dbReference type="EC" id="5.1.1.1"/>
    </reaction>
</comment>
<evidence type="ECO:0000256" key="7">
    <source>
        <dbReference type="ARBA" id="ARBA00023235"/>
    </source>
</evidence>
<dbReference type="PRINTS" id="PR00992">
    <property type="entry name" value="ALARACEMASE"/>
</dbReference>
<dbReference type="HAMAP" id="MF_01201">
    <property type="entry name" value="Ala_racemase"/>
    <property type="match status" value="1"/>
</dbReference>
<comment type="caution">
    <text evidence="13">The sequence shown here is derived from an EMBL/GenBank/DDBJ whole genome shotgun (WGS) entry which is preliminary data.</text>
</comment>
<dbReference type="PANTHER" id="PTHR30511">
    <property type="entry name" value="ALANINE RACEMASE"/>
    <property type="match status" value="1"/>
</dbReference>
<evidence type="ECO:0000256" key="3">
    <source>
        <dbReference type="ARBA" id="ARBA00004752"/>
    </source>
</evidence>
<dbReference type="SUPFAM" id="SSF51419">
    <property type="entry name" value="PLP-binding barrel"/>
    <property type="match status" value="1"/>
</dbReference>
<evidence type="ECO:0000256" key="6">
    <source>
        <dbReference type="ARBA" id="ARBA00022898"/>
    </source>
</evidence>
<reference evidence="13 14" key="1">
    <citation type="submission" date="2023-12" db="EMBL/GenBank/DDBJ databases">
        <title>Whole-genome sequencing of halo(alkali)philic microorganisms from hypersaline lakes.</title>
        <authorList>
            <person name="Sorokin D.Y."/>
            <person name="Merkel A.Y."/>
            <person name="Messina E."/>
            <person name="Yakimov M."/>
        </authorList>
    </citation>
    <scope>NUCLEOTIDE SEQUENCE [LARGE SCALE GENOMIC DNA]</scope>
    <source>
        <strain evidence="13 14">AB-CW1</strain>
    </source>
</reference>
<dbReference type="InterPro" id="IPR020622">
    <property type="entry name" value="Ala_racemase_pyridoxalP-BS"/>
</dbReference>
<dbReference type="RefSeq" id="WP_346050087.1">
    <property type="nucleotide sequence ID" value="NZ_JAYGII010000003.1"/>
</dbReference>
<name>A0AAP6JCZ1_9GAMM</name>
<dbReference type="Gene3D" id="3.20.20.10">
    <property type="entry name" value="Alanine racemase"/>
    <property type="match status" value="1"/>
</dbReference>
<protein>
    <recommendedName>
        <fullName evidence="5 9">Alanine racemase</fullName>
        <ecNumber evidence="5 9">5.1.1.1</ecNumber>
    </recommendedName>
</protein>
<evidence type="ECO:0000256" key="4">
    <source>
        <dbReference type="ARBA" id="ARBA00007880"/>
    </source>
</evidence>
<comment type="function">
    <text evidence="9">Catalyzes the interconversion of L-alanine and D-alanine. May also act on other amino acids.</text>
</comment>
<comment type="similarity">
    <text evidence="4 9">Belongs to the alanine racemase family.</text>
</comment>
<dbReference type="EMBL" id="JAYGII010000003">
    <property type="protein sequence ID" value="MEA5444655.1"/>
    <property type="molecule type" value="Genomic_DNA"/>
</dbReference>
<evidence type="ECO:0000313" key="13">
    <source>
        <dbReference type="EMBL" id="MEA5444655.1"/>
    </source>
</evidence>
<dbReference type="InterPro" id="IPR009006">
    <property type="entry name" value="Ala_racemase/Decarboxylase_C"/>
</dbReference>
<organism evidence="13 14">
    <name type="scientific">Natronospira elongata</name>
    <dbReference type="NCBI Taxonomy" id="3110268"/>
    <lineage>
        <taxon>Bacteria</taxon>
        <taxon>Pseudomonadati</taxon>
        <taxon>Pseudomonadota</taxon>
        <taxon>Gammaproteobacteria</taxon>
        <taxon>Natronospirales</taxon>
        <taxon>Natronospiraceae</taxon>
        <taxon>Natronospira</taxon>
    </lineage>
</organism>
<keyword evidence="6 9" id="KW-0663">Pyridoxal phosphate</keyword>
<dbReference type="Pfam" id="PF00842">
    <property type="entry name" value="Ala_racemase_C"/>
    <property type="match status" value="1"/>
</dbReference>
<dbReference type="GO" id="GO:0030632">
    <property type="term" value="P:D-alanine biosynthetic process"/>
    <property type="evidence" value="ECO:0007669"/>
    <property type="project" value="UniProtKB-UniRule"/>
</dbReference>
<dbReference type="NCBIfam" id="TIGR00492">
    <property type="entry name" value="alr"/>
    <property type="match status" value="1"/>
</dbReference>
<dbReference type="FunFam" id="3.20.20.10:FF:000002">
    <property type="entry name" value="Alanine racemase"/>
    <property type="match status" value="1"/>
</dbReference>
<dbReference type="InterPro" id="IPR029066">
    <property type="entry name" value="PLP-binding_barrel"/>
</dbReference>
<sequence length="357" mass="38907">MTRATRARINTDAIRHNLTRVREIAPDSRVMACIKANGYGHGLVDAARALKGADAFAVACLEEALEIRSAGLSHPVILLEGIHRASEIPVVRDNGFEMVLHDPAQLALLESAGLPQKLWLKIDTGMHRLGFRPEDAPAIRERVQRQGLAEGPLRYMTHLASADEKDGTPDPAGQIDRFLKLVQDWPGERSIANSAGVVDWPQSRQDWIRPGIILYGVTPFTDRCGQDIGLKPAMTVSTELIAVKWVEKGGRVGYGGGWSSPRDMRLGVAAIGYGDGYPWHVANGTPVLVNGRLSRVIGRVSMDMITVDLSDHPEAGVGDEVILWGADLPVETVARHAGTIPYELLCGVTRRVKFDVE</sequence>